<gene>
    <name evidence="2" type="ORF">Slati_2232300</name>
</gene>
<evidence type="ECO:0000313" key="2">
    <source>
        <dbReference type="EMBL" id="KAL0445096.1"/>
    </source>
</evidence>
<name>A0AAW2WWE9_9LAMI</name>
<protein>
    <submittedName>
        <fullName evidence="2">Uncharacterized protein</fullName>
    </submittedName>
</protein>
<feature type="region of interest" description="Disordered" evidence="1">
    <location>
        <begin position="1"/>
        <end position="30"/>
    </location>
</feature>
<dbReference type="EMBL" id="JACGWN010000007">
    <property type="protein sequence ID" value="KAL0445096.1"/>
    <property type="molecule type" value="Genomic_DNA"/>
</dbReference>
<reference evidence="2" key="2">
    <citation type="journal article" date="2024" name="Plant">
        <title>Genomic evolution and insights into agronomic trait innovations of Sesamum species.</title>
        <authorList>
            <person name="Miao H."/>
            <person name="Wang L."/>
            <person name="Qu L."/>
            <person name="Liu H."/>
            <person name="Sun Y."/>
            <person name="Le M."/>
            <person name="Wang Q."/>
            <person name="Wei S."/>
            <person name="Zheng Y."/>
            <person name="Lin W."/>
            <person name="Duan Y."/>
            <person name="Cao H."/>
            <person name="Xiong S."/>
            <person name="Wang X."/>
            <person name="Wei L."/>
            <person name="Li C."/>
            <person name="Ma Q."/>
            <person name="Ju M."/>
            <person name="Zhao R."/>
            <person name="Li G."/>
            <person name="Mu C."/>
            <person name="Tian Q."/>
            <person name="Mei H."/>
            <person name="Zhang T."/>
            <person name="Gao T."/>
            <person name="Zhang H."/>
        </authorList>
    </citation>
    <scope>NUCLEOTIDE SEQUENCE</scope>
    <source>
        <strain evidence="2">KEN1</strain>
    </source>
</reference>
<proteinExistence type="predicted"/>
<sequence>MKGASPETFLKGGPKGTLGNRAEPTDSPRKGVIRMIAGGPIRVTANVLEDHKYERPMR</sequence>
<reference evidence="2" key="1">
    <citation type="submission" date="2020-06" db="EMBL/GenBank/DDBJ databases">
        <authorList>
            <person name="Li T."/>
            <person name="Hu X."/>
            <person name="Zhang T."/>
            <person name="Song X."/>
            <person name="Zhang H."/>
            <person name="Dai N."/>
            <person name="Sheng W."/>
            <person name="Hou X."/>
            <person name="Wei L."/>
        </authorList>
    </citation>
    <scope>NUCLEOTIDE SEQUENCE</scope>
    <source>
        <strain evidence="2">KEN1</strain>
        <tissue evidence="2">Leaf</tissue>
    </source>
</reference>
<accession>A0AAW2WWE9</accession>
<comment type="caution">
    <text evidence="2">The sequence shown here is derived from an EMBL/GenBank/DDBJ whole genome shotgun (WGS) entry which is preliminary data.</text>
</comment>
<dbReference type="AlphaFoldDB" id="A0AAW2WWE9"/>
<evidence type="ECO:0000256" key="1">
    <source>
        <dbReference type="SAM" id="MobiDB-lite"/>
    </source>
</evidence>
<organism evidence="2">
    <name type="scientific">Sesamum latifolium</name>
    <dbReference type="NCBI Taxonomy" id="2727402"/>
    <lineage>
        <taxon>Eukaryota</taxon>
        <taxon>Viridiplantae</taxon>
        <taxon>Streptophyta</taxon>
        <taxon>Embryophyta</taxon>
        <taxon>Tracheophyta</taxon>
        <taxon>Spermatophyta</taxon>
        <taxon>Magnoliopsida</taxon>
        <taxon>eudicotyledons</taxon>
        <taxon>Gunneridae</taxon>
        <taxon>Pentapetalae</taxon>
        <taxon>asterids</taxon>
        <taxon>lamiids</taxon>
        <taxon>Lamiales</taxon>
        <taxon>Pedaliaceae</taxon>
        <taxon>Sesamum</taxon>
    </lineage>
</organism>